<dbReference type="EMBL" id="LAZR01041978">
    <property type="protein sequence ID" value="KKL10640.1"/>
    <property type="molecule type" value="Genomic_DNA"/>
</dbReference>
<organism evidence="2">
    <name type="scientific">marine sediment metagenome</name>
    <dbReference type="NCBI Taxonomy" id="412755"/>
    <lineage>
        <taxon>unclassified sequences</taxon>
        <taxon>metagenomes</taxon>
        <taxon>ecological metagenomes</taxon>
    </lineage>
</organism>
<keyword evidence="1" id="KW-0812">Transmembrane</keyword>
<feature type="transmembrane region" description="Helical" evidence="1">
    <location>
        <begin position="29"/>
        <end position="48"/>
    </location>
</feature>
<evidence type="ECO:0000313" key="2">
    <source>
        <dbReference type="EMBL" id="KKL10640.1"/>
    </source>
</evidence>
<proteinExistence type="predicted"/>
<accession>A0A0F9AMN3</accession>
<name>A0A0F9AMN3_9ZZZZ</name>
<dbReference type="AlphaFoldDB" id="A0A0F9AMN3"/>
<evidence type="ECO:0000256" key="1">
    <source>
        <dbReference type="SAM" id="Phobius"/>
    </source>
</evidence>
<reference evidence="2" key="1">
    <citation type="journal article" date="2015" name="Nature">
        <title>Complex archaea that bridge the gap between prokaryotes and eukaryotes.</title>
        <authorList>
            <person name="Spang A."/>
            <person name="Saw J.H."/>
            <person name="Jorgensen S.L."/>
            <person name="Zaremba-Niedzwiedzka K."/>
            <person name="Martijn J."/>
            <person name="Lind A.E."/>
            <person name="van Eijk R."/>
            <person name="Schleper C."/>
            <person name="Guy L."/>
            <person name="Ettema T.J."/>
        </authorList>
    </citation>
    <scope>NUCLEOTIDE SEQUENCE</scope>
</reference>
<keyword evidence="1" id="KW-0472">Membrane</keyword>
<keyword evidence="1" id="KW-1133">Transmembrane helix</keyword>
<protein>
    <submittedName>
        <fullName evidence="2">Uncharacterized protein</fullName>
    </submittedName>
</protein>
<sequence length="113" mass="13664">MKENTRRNKAFQWVLWNVLKKNVNKRMRWWEILVRYFFMPLNTFWYYLNKHNSPVIDDYGRIIRLFGRVYNVSVFSALMEPGNVLRVIKNKYGTVMLERIKNIPTSDSGMSPL</sequence>
<gene>
    <name evidence="2" type="ORF">LCGC14_2553790</name>
</gene>
<comment type="caution">
    <text evidence="2">The sequence shown here is derived from an EMBL/GenBank/DDBJ whole genome shotgun (WGS) entry which is preliminary data.</text>
</comment>